<evidence type="ECO:0000313" key="2">
    <source>
        <dbReference type="EMBL" id="VDD31423.1"/>
    </source>
</evidence>
<feature type="compositionally biased region" description="Basic and acidic residues" evidence="1">
    <location>
        <begin position="16"/>
        <end position="27"/>
    </location>
</feature>
<protein>
    <submittedName>
        <fullName evidence="2">Uncharacterized protein</fullName>
    </submittedName>
</protein>
<feature type="region of interest" description="Disordered" evidence="1">
    <location>
        <begin position="1"/>
        <end position="108"/>
    </location>
</feature>
<reference evidence="2" key="1">
    <citation type="submission" date="2018-11" db="EMBL/GenBank/DDBJ databases">
        <authorList>
            <consortium name="Genoscope - CEA"/>
            <person name="William W."/>
        </authorList>
    </citation>
    <scope>NUCLEOTIDE SEQUENCE</scope>
</reference>
<dbReference type="AlphaFoldDB" id="A0A3P6DJA6"/>
<name>A0A3P6DJA6_BRAOL</name>
<sequence>MNPNVRNNPHRFAYPKLDKPSRREQRLSEAIPRKNICSEPGASQHVLEPKAADISTSCPFANDRSARRDEGSSDDDAAVAPGSANSKESVESGHTHINSRMNHICPSI</sequence>
<gene>
    <name evidence="2" type="ORF">BOLC9T56746H</name>
</gene>
<evidence type="ECO:0000256" key="1">
    <source>
        <dbReference type="SAM" id="MobiDB-lite"/>
    </source>
</evidence>
<accession>A0A3P6DJA6</accession>
<proteinExistence type="predicted"/>
<dbReference type="EMBL" id="LR031875">
    <property type="protein sequence ID" value="VDD31423.1"/>
    <property type="molecule type" value="Genomic_DNA"/>
</dbReference>
<organism evidence="2">
    <name type="scientific">Brassica oleracea</name>
    <name type="common">Wild cabbage</name>
    <dbReference type="NCBI Taxonomy" id="3712"/>
    <lineage>
        <taxon>Eukaryota</taxon>
        <taxon>Viridiplantae</taxon>
        <taxon>Streptophyta</taxon>
        <taxon>Embryophyta</taxon>
        <taxon>Tracheophyta</taxon>
        <taxon>Spermatophyta</taxon>
        <taxon>Magnoliopsida</taxon>
        <taxon>eudicotyledons</taxon>
        <taxon>Gunneridae</taxon>
        <taxon>Pentapetalae</taxon>
        <taxon>rosids</taxon>
        <taxon>malvids</taxon>
        <taxon>Brassicales</taxon>
        <taxon>Brassicaceae</taxon>
        <taxon>Brassiceae</taxon>
        <taxon>Brassica</taxon>
    </lineage>
</organism>